<dbReference type="RefSeq" id="WP_307150291.1">
    <property type="nucleotide sequence ID" value="NZ_JAUSTU010000008.1"/>
</dbReference>
<reference evidence="2 3" key="1">
    <citation type="submission" date="2023-07" db="EMBL/GenBank/DDBJ databases">
        <title>Genomic Encyclopedia of Type Strains, Phase IV (KMG-IV): sequencing the most valuable type-strain genomes for metagenomic binning, comparative biology and taxonomic classification.</title>
        <authorList>
            <person name="Goeker M."/>
        </authorList>
    </citation>
    <scope>NUCLEOTIDE SEQUENCE [LARGE SCALE GENOMIC DNA]</scope>
    <source>
        <strain evidence="2 3">DSM 23948</strain>
    </source>
</reference>
<comment type="caution">
    <text evidence="2">The sequence shown here is derived from an EMBL/GenBank/DDBJ whole genome shotgun (WGS) entry which is preliminary data.</text>
</comment>
<dbReference type="CDD" id="cd04182">
    <property type="entry name" value="GT_2_like_f"/>
    <property type="match status" value="1"/>
</dbReference>
<feature type="domain" description="MobA-like NTP transferase" evidence="1">
    <location>
        <begin position="5"/>
        <end position="166"/>
    </location>
</feature>
<gene>
    <name evidence="2" type="ORF">J2S07_002071</name>
</gene>
<dbReference type="EMBL" id="JAUSTU010000008">
    <property type="protein sequence ID" value="MDQ0155766.1"/>
    <property type="molecule type" value="Genomic_DNA"/>
</dbReference>
<keyword evidence="2" id="KW-0548">Nucleotidyltransferase</keyword>
<keyword evidence="2" id="KW-0808">Transferase</keyword>
<keyword evidence="3" id="KW-1185">Reference proteome</keyword>
<name>A0ABT9V498_9BACL</name>
<dbReference type="SUPFAM" id="SSF53448">
    <property type="entry name" value="Nucleotide-diphospho-sugar transferases"/>
    <property type="match status" value="1"/>
</dbReference>
<protein>
    <submittedName>
        <fullName evidence="2">Molybdenum cofactor cytidylyltransferase</fullName>
        <ecNumber evidence="2">2.7.7.76</ecNumber>
    </submittedName>
</protein>
<dbReference type="InterPro" id="IPR029044">
    <property type="entry name" value="Nucleotide-diphossugar_trans"/>
</dbReference>
<dbReference type="Pfam" id="PF12804">
    <property type="entry name" value="NTP_transf_3"/>
    <property type="match status" value="1"/>
</dbReference>
<dbReference type="InterPro" id="IPR025877">
    <property type="entry name" value="MobA-like_NTP_Trfase"/>
</dbReference>
<organism evidence="2 3">
    <name type="scientific">Anoxybacillus andreesenii</name>
    <dbReference type="NCBI Taxonomy" id="1325932"/>
    <lineage>
        <taxon>Bacteria</taxon>
        <taxon>Bacillati</taxon>
        <taxon>Bacillota</taxon>
        <taxon>Bacilli</taxon>
        <taxon>Bacillales</taxon>
        <taxon>Anoxybacillaceae</taxon>
        <taxon>Anoxybacillus</taxon>
    </lineage>
</organism>
<dbReference type="EC" id="2.7.7.76" evidence="2"/>
<evidence type="ECO:0000313" key="2">
    <source>
        <dbReference type="EMBL" id="MDQ0155766.1"/>
    </source>
</evidence>
<dbReference type="Proteomes" id="UP001231362">
    <property type="component" value="Unassembled WGS sequence"/>
</dbReference>
<proteinExistence type="predicted"/>
<dbReference type="PANTHER" id="PTHR43777:SF1">
    <property type="entry name" value="MOLYBDENUM COFACTOR CYTIDYLYLTRANSFERASE"/>
    <property type="match status" value="1"/>
</dbReference>
<dbReference type="GO" id="GO:0061602">
    <property type="term" value="F:molybdenum cofactor cytidylyltransferase activity"/>
    <property type="evidence" value="ECO:0007669"/>
    <property type="project" value="UniProtKB-EC"/>
</dbReference>
<sequence>MKIVGIYLAAGQSRRMGTDKLMLKLGNSYLGSVALKAALESLIDHVLVITKKGDSLCWLHPHLSSGNWSNIVSQESAKGLSYSIKAGISEAIRMKADGAIILLADQPFVTVQMLNDLVSAFRKDGSKYFFGYCLNDRIRPPILFSSAFFPEFMKLQGDVGARGLIRGVHKERGSLLETEAAKCFWDVDTREAYERIKEVF</sequence>
<evidence type="ECO:0000313" key="3">
    <source>
        <dbReference type="Proteomes" id="UP001231362"/>
    </source>
</evidence>
<dbReference type="PANTHER" id="PTHR43777">
    <property type="entry name" value="MOLYBDENUM COFACTOR CYTIDYLYLTRANSFERASE"/>
    <property type="match status" value="1"/>
</dbReference>
<evidence type="ECO:0000259" key="1">
    <source>
        <dbReference type="Pfam" id="PF12804"/>
    </source>
</evidence>
<accession>A0ABT9V498</accession>
<dbReference type="Gene3D" id="3.90.550.10">
    <property type="entry name" value="Spore Coat Polysaccharide Biosynthesis Protein SpsA, Chain A"/>
    <property type="match status" value="1"/>
</dbReference>